<gene>
    <name evidence="1" type="ORF">AWB83_03201</name>
</gene>
<organism evidence="1 2">
    <name type="scientific">Caballeronia ptereochthonis</name>
    <dbReference type="NCBI Taxonomy" id="1777144"/>
    <lineage>
        <taxon>Bacteria</taxon>
        <taxon>Pseudomonadati</taxon>
        <taxon>Pseudomonadota</taxon>
        <taxon>Betaproteobacteria</taxon>
        <taxon>Burkholderiales</taxon>
        <taxon>Burkholderiaceae</taxon>
        <taxon>Caballeronia</taxon>
    </lineage>
</organism>
<accession>A0A158BFU0</accession>
<proteinExistence type="predicted"/>
<evidence type="ECO:0000313" key="1">
    <source>
        <dbReference type="EMBL" id="SAK68921.1"/>
    </source>
</evidence>
<dbReference type="EMBL" id="FCOB02000014">
    <property type="protein sequence ID" value="SAK68921.1"/>
    <property type="molecule type" value="Genomic_DNA"/>
</dbReference>
<evidence type="ECO:0000313" key="2">
    <source>
        <dbReference type="Proteomes" id="UP000054978"/>
    </source>
</evidence>
<comment type="caution">
    <text evidence="1">The sequence shown here is derived from an EMBL/GenBank/DDBJ whole genome shotgun (WGS) entry which is preliminary data.</text>
</comment>
<dbReference type="AlphaFoldDB" id="A0A158BFU0"/>
<sequence>MDRIKKSVARQSQKSLRVRPEKCVLAVRCPLILAGASGERAPVVRAATERSLAPQRSPNRHQKPNFLVPEPLPFDRQPLSKAGACVLEPREIFSFDIDLLEYRDHIFRCWHGRLRNVGAHSARPFGRTSKFSDCHRLPTILCLHCGAQSARSSSRGPLHSWRCRAACPLEIHLFESCDYVFCRRHADSQIGEATLLAFPARVRIFVACPDAIPSRRGHRRQSICRRLHMIASHGHSLAERIMRFLPGQLKGSRCRSQPMFVRMSVSRSTCEGRSTGARCRGMTWRSAKTARKFARRF</sequence>
<name>A0A158BFU0_9BURK</name>
<keyword evidence="2" id="KW-1185">Reference proteome</keyword>
<protein>
    <submittedName>
        <fullName evidence="1">Uncharacterized protein</fullName>
    </submittedName>
</protein>
<reference evidence="1" key="1">
    <citation type="submission" date="2016-01" db="EMBL/GenBank/DDBJ databases">
        <authorList>
            <person name="Peeters C."/>
        </authorList>
    </citation>
    <scope>NUCLEOTIDE SEQUENCE [LARGE SCALE GENOMIC DNA]</scope>
    <source>
        <strain evidence="1">LMG 29326</strain>
    </source>
</reference>
<dbReference type="Proteomes" id="UP000054978">
    <property type="component" value="Unassembled WGS sequence"/>
</dbReference>